<organism evidence="2 3">
    <name type="scientific">Paramecium primaurelia</name>
    <dbReference type="NCBI Taxonomy" id="5886"/>
    <lineage>
        <taxon>Eukaryota</taxon>
        <taxon>Sar</taxon>
        <taxon>Alveolata</taxon>
        <taxon>Ciliophora</taxon>
        <taxon>Intramacronucleata</taxon>
        <taxon>Oligohymenophorea</taxon>
        <taxon>Peniculida</taxon>
        <taxon>Parameciidae</taxon>
        <taxon>Paramecium</taxon>
    </lineage>
</organism>
<dbReference type="SMART" id="SM01117">
    <property type="entry name" value="Cyt-b5"/>
    <property type="match status" value="1"/>
</dbReference>
<reference evidence="2" key="1">
    <citation type="submission" date="2021-01" db="EMBL/GenBank/DDBJ databases">
        <authorList>
            <consortium name="Genoscope - CEA"/>
            <person name="William W."/>
        </authorList>
    </citation>
    <scope>NUCLEOTIDE SEQUENCE</scope>
</reference>
<dbReference type="Pfam" id="PF00173">
    <property type="entry name" value="Cyt-b5"/>
    <property type="match status" value="1"/>
</dbReference>
<evidence type="ECO:0000313" key="3">
    <source>
        <dbReference type="Proteomes" id="UP000688137"/>
    </source>
</evidence>
<dbReference type="OMA" id="LFGKWYD"/>
<name>A0A8S1N6D8_PARPR</name>
<dbReference type="InterPro" id="IPR001199">
    <property type="entry name" value="Cyt_B5-like_heme/steroid-bd"/>
</dbReference>
<protein>
    <recommendedName>
        <fullName evidence="1">Cytochrome b5 heme-binding domain-containing protein</fullName>
    </recommendedName>
</protein>
<accession>A0A8S1N6D8</accession>
<dbReference type="Proteomes" id="UP000688137">
    <property type="component" value="Unassembled WGS sequence"/>
</dbReference>
<comment type="caution">
    <text evidence="2">The sequence shown here is derived from an EMBL/GenBank/DDBJ whole genome shotgun (WGS) entry which is preliminary data.</text>
</comment>
<evidence type="ECO:0000313" key="2">
    <source>
        <dbReference type="EMBL" id="CAD8088897.1"/>
    </source>
</evidence>
<proteinExistence type="predicted"/>
<evidence type="ECO:0000259" key="1">
    <source>
        <dbReference type="PROSITE" id="PS50255"/>
    </source>
</evidence>
<sequence>MNNQKQQIIVQLFGKWYDLTEFSEYHPGGKEILEKLNGKDGTDNFYEAGHLSNHAVLQHLSRLPIIEKPKL</sequence>
<keyword evidence="3" id="KW-1185">Reference proteome</keyword>
<dbReference type="EMBL" id="CAJJDM010000085">
    <property type="protein sequence ID" value="CAD8088897.1"/>
    <property type="molecule type" value="Genomic_DNA"/>
</dbReference>
<feature type="domain" description="Cytochrome b5 heme-binding" evidence="1">
    <location>
        <begin position="1"/>
        <end position="50"/>
    </location>
</feature>
<dbReference type="PROSITE" id="PS50255">
    <property type="entry name" value="CYTOCHROME_B5_2"/>
    <property type="match status" value="1"/>
</dbReference>
<gene>
    <name evidence="2" type="ORF">PPRIM_AZ9-3.1.T0820129</name>
</gene>
<dbReference type="AlphaFoldDB" id="A0A8S1N6D8"/>